<dbReference type="Gene3D" id="3.50.30.50">
    <property type="entry name" value="Putative cyclase"/>
    <property type="match status" value="1"/>
</dbReference>
<reference evidence="1" key="2">
    <citation type="submission" date="2021-04" db="EMBL/GenBank/DDBJ databases">
        <authorList>
            <person name="Gilroy R."/>
        </authorList>
    </citation>
    <scope>NUCLEOTIDE SEQUENCE</scope>
    <source>
        <strain evidence="1">ChiSxjej1B13-11762</strain>
    </source>
</reference>
<dbReference type="PANTHER" id="PTHR31118:SF12">
    <property type="entry name" value="CYCLASE-LIKE PROTEIN 2"/>
    <property type="match status" value="1"/>
</dbReference>
<gene>
    <name evidence="1" type="ORF">H9873_02140</name>
</gene>
<dbReference type="EMBL" id="DXGF01000037">
    <property type="protein sequence ID" value="HIW83109.1"/>
    <property type="molecule type" value="Genomic_DNA"/>
</dbReference>
<dbReference type="AlphaFoldDB" id="A0A9D1R8V8"/>
<sequence>MKVIDLTHTIREDMPVYPGTDTPKFIPANSYEKDGFKETLVQMYTHTGTHMDPPAHLYADRTTLDRLPADQFIGKALVIDCRSLSEGEAITIENINKYGEKAAQADFLLFNLGWDKRWGTESYFGDYPCINDEVLTYIINGNYKGIGFDVIGLDPIADTNLTRHKKLFKNRDIINIENLKNLELCGNELFWFSCFPLKLENCDGSPIRAIAWFNQNTF</sequence>
<dbReference type="Pfam" id="PF04199">
    <property type="entry name" value="Cyclase"/>
    <property type="match status" value="1"/>
</dbReference>
<name>A0A9D1R8V8_9FIRM</name>
<dbReference type="SUPFAM" id="SSF102198">
    <property type="entry name" value="Putative cyclase"/>
    <property type="match status" value="1"/>
</dbReference>
<protein>
    <submittedName>
        <fullName evidence="1">Cyclase family protein</fullName>
    </submittedName>
</protein>
<dbReference type="Proteomes" id="UP000824263">
    <property type="component" value="Unassembled WGS sequence"/>
</dbReference>
<dbReference type="InterPro" id="IPR007325">
    <property type="entry name" value="KFase/CYL"/>
</dbReference>
<evidence type="ECO:0000313" key="2">
    <source>
        <dbReference type="Proteomes" id="UP000824263"/>
    </source>
</evidence>
<proteinExistence type="predicted"/>
<evidence type="ECO:0000313" key="1">
    <source>
        <dbReference type="EMBL" id="HIW83109.1"/>
    </source>
</evidence>
<organism evidence="1 2">
    <name type="scientific">Candidatus Dorea gallistercoris</name>
    <dbReference type="NCBI Taxonomy" id="2838542"/>
    <lineage>
        <taxon>Bacteria</taxon>
        <taxon>Bacillati</taxon>
        <taxon>Bacillota</taxon>
        <taxon>Clostridia</taxon>
        <taxon>Lachnospirales</taxon>
        <taxon>Lachnospiraceae</taxon>
        <taxon>Dorea</taxon>
    </lineage>
</organism>
<dbReference type="InterPro" id="IPR037175">
    <property type="entry name" value="KFase_sf"/>
</dbReference>
<dbReference type="GO" id="GO:0004061">
    <property type="term" value="F:arylformamidase activity"/>
    <property type="evidence" value="ECO:0007669"/>
    <property type="project" value="InterPro"/>
</dbReference>
<comment type="caution">
    <text evidence="1">The sequence shown here is derived from an EMBL/GenBank/DDBJ whole genome shotgun (WGS) entry which is preliminary data.</text>
</comment>
<reference evidence="1" key="1">
    <citation type="journal article" date="2021" name="PeerJ">
        <title>Extensive microbial diversity within the chicken gut microbiome revealed by metagenomics and culture.</title>
        <authorList>
            <person name="Gilroy R."/>
            <person name="Ravi A."/>
            <person name="Getino M."/>
            <person name="Pursley I."/>
            <person name="Horton D.L."/>
            <person name="Alikhan N.F."/>
            <person name="Baker D."/>
            <person name="Gharbi K."/>
            <person name="Hall N."/>
            <person name="Watson M."/>
            <person name="Adriaenssens E.M."/>
            <person name="Foster-Nyarko E."/>
            <person name="Jarju S."/>
            <person name="Secka A."/>
            <person name="Antonio M."/>
            <person name="Oren A."/>
            <person name="Chaudhuri R.R."/>
            <person name="La Ragione R."/>
            <person name="Hildebrand F."/>
            <person name="Pallen M.J."/>
        </authorList>
    </citation>
    <scope>NUCLEOTIDE SEQUENCE</scope>
    <source>
        <strain evidence="1">ChiSxjej1B13-11762</strain>
    </source>
</reference>
<accession>A0A9D1R8V8</accession>
<dbReference type="PANTHER" id="PTHR31118">
    <property type="entry name" value="CYCLASE-LIKE PROTEIN 2"/>
    <property type="match status" value="1"/>
</dbReference>
<dbReference type="GO" id="GO:0019441">
    <property type="term" value="P:L-tryptophan catabolic process to kynurenine"/>
    <property type="evidence" value="ECO:0007669"/>
    <property type="project" value="InterPro"/>
</dbReference>